<dbReference type="CDD" id="cd12131">
    <property type="entry name" value="HGbI-like"/>
    <property type="match status" value="1"/>
</dbReference>
<keyword evidence="6" id="KW-0812">Transmembrane</keyword>
<evidence type="ECO:0000256" key="2">
    <source>
        <dbReference type="ARBA" id="ARBA00022621"/>
    </source>
</evidence>
<name>A0A928Z8F5_9CYAN</name>
<dbReference type="GO" id="GO:0008941">
    <property type="term" value="F:nitric oxide dioxygenase NAD(P)H activity"/>
    <property type="evidence" value="ECO:0007669"/>
    <property type="project" value="TreeGrafter"/>
</dbReference>
<dbReference type="EMBL" id="JADEXN010000209">
    <property type="protein sequence ID" value="MBE9041545.1"/>
    <property type="molecule type" value="Genomic_DNA"/>
</dbReference>
<evidence type="ECO:0000256" key="5">
    <source>
        <dbReference type="RuleBase" id="RU000356"/>
    </source>
</evidence>
<dbReference type="InterPro" id="IPR000971">
    <property type="entry name" value="Globin"/>
</dbReference>
<dbReference type="PANTHER" id="PTHR43396">
    <property type="entry name" value="FLAVOHEMOPROTEIN"/>
    <property type="match status" value="1"/>
</dbReference>
<reference evidence="8" key="1">
    <citation type="submission" date="2020-10" db="EMBL/GenBank/DDBJ databases">
        <authorList>
            <person name="Castelo-Branco R."/>
            <person name="Eusebio N."/>
            <person name="Adriana R."/>
            <person name="Vieira A."/>
            <person name="Brugerolle De Fraissinette N."/>
            <person name="Rezende De Castro R."/>
            <person name="Schneider M.P."/>
            <person name="Vasconcelos V."/>
            <person name="Leao P.N."/>
        </authorList>
    </citation>
    <scope>NUCLEOTIDE SEQUENCE</scope>
    <source>
        <strain evidence="8">LEGE 11467</strain>
    </source>
</reference>
<dbReference type="Gene3D" id="1.10.490.10">
    <property type="entry name" value="Globins"/>
    <property type="match status" value="1"/>
</dbReference>
<dbReference type="Proteomes" id="UP000621799">
    <property type="component" value="Unassembled WGS sequence"/>
</dbReference>
<evidence type="ECO:0000259" key="7">
    <source>
        <dbReference type="PROSITE" id="PS01033"/>
    </source>
</evidence>
<dbReference type="InterPro" id="IPR012292">
    <property type="entry name" value="Globin/Proto"/>
</dbReference>
<gene>
    <name evidence="8" type="ORF">IQ235_12215</name>
</gene>
<evidence type="ECO:0000256" key="4">
    <source>
        <dbReference type="ARBA" id="ARBA00023004"/>
    </source>
</evidence>
<evidence type="ECO:0000256" key="1">
    <source>
        <dbReference type="ARBA" id="ARBA00022617"/>
    </source>
</evidence>
<dbReference type="PANTHER" id="PTHR43396:SF3">
    <property type="entry name" value="FLAVOHEMOPROTEIN"/>
    <property type="match status" value="1"/>
</dbReference>
<evidence type="ECO:0000313" key="8">
    <source>
        <dbReference type="EMBL" id="MBE9041545.1"/>
    </source>
</evidence>
<protein>
    <submittedName>
        <fullName evidence="8">Flavohemoprotein</fullName>
    </submittedName>
</protein>
<sequence length="186" mass="20144">MSLNVELLESSFEKIKPRAGEFGASFYENLFRMYPEAKPLFATTDLAEQQKKLIASLVLVVENLRKPDALESPLKGLGARHVQYGALPEHYPLVGNAILTTFEQYLGNDWTADVKQAWVEAYGAITEIMLSGADYDSKTVELEAVTASTPAASTPTAQPKSSVNWGIFGAVFGGMGTIATILLLLA</sequence>
<keyword evidence="5" id="KW-0813">Transport</keyword>
<evidence type="ECO:0000256" key="3">
    <source>
        <dbReference type="ARBA" id="ARBA00022723"/>
    </source>
</evidence>
<organism evidence="8 9">
    <name type="scientific">Zarconia navalis LEGE 11467</name>
    <dbReference type="NCBI Taxonomy" id="1828826"/>
    <lineage>
        <taxon>Bacteria</taxon>
        <taxon>Bacillati</taxon>
        <taxon>Cyanobacteriota</taxon>
        <taxon>Cyanophyceae</taxon>
        <taxon>Oscillatoriophycideae</taxon>
        <taxon>Oscillatoriales</taxon>
        <taxon>Oscillatoriales incertae sedis</taxon>
        <taxon>Zarconia</taxon>
        <taxon>Zarconia navalis</taxon>
    </lineage>
</organism>
<comment type="similarity">
    <text evidence="5">Belongs to the globin family.</text>
</comment>
<keyword evidence="3" id="KW-0479">Metal-binding</keyword>
<dbReference type="GO" id="GO:0071500">
    <property type="term" value="P:cellular response to nitrosative stress"/>
    <property type="evidence" value="ECO:0007669"/>
    <property type="project" value="TreeGrafter"/>
</dbReference>
<keyword evidence="9" id="KW-1185">Reference proteome</keyword>
<keyword evidence="1 5" id="KW-0349">Heme</keyword>
<dbReference type="GO" id="GO:0020037">
    <property type="term" value="F:heme binding"/>
    <property type="evidence" value="ECO:0007669"/>
    <property type="project" value="InterPro"/>
</dbReference>
<dbReference type="GO" id="GO:0046210">
    <property type="term" value="P:nitric oxide catabolic process"/>
    <property type="evidence" value="ECO:0007669"/>
    <property type="project" value="TreeGrafter"/>
</dbReference>
<evidence type="ECO:0000313" key="9">
    <source>
        <dbReference type="Proteomes" id="UP000621799"/>
    </source>
</evidence>
<accession>A0A928Z8F5</accession>
<proteinExistence type="inferred from homology"/>
<evidence type="ECO:0000256" key="6">
    <source>
        <dbReference type="SAM" id="Phobius"/>
    </source>
</evidence>
<dbReference type="GO" id="GO:0071949">
    <property type="term" value="F:FAD binding"/>
    <property type="evidence" value="ECO:0007669"/>
    <property type="project" value="TreeGrafter"/>
</dbReference>
<keyword evidence="4" id="KW-0408">Iron</keyword>
<dbReference type="RefSeq" id="WP_264321749.1">
    <property type="nucleotide sequence ID" value="NZ_JADEXN010000209.1"/>
</dbReference>
<keyword evidence="6" id="KW-1133">Transmembrane helix</keyword>
<dbReference type="GO" id="GO:0046872">
    <property type="term" value="F:metal ion binding"/>
    <property type="evidence" value="ECO:0007669"/>
    <property type="project" value="UniProtKB-KW"/>
</dbReference>
<feature type="domain" description="Globin" evidence="7">
    <location>
        <begin position="1"/>
        <end position="134"/>
    </location>
</feature>
<dbReference type="GO" id="GO:0005344">
    <property type="term" value="F:oxygen carrier activity"/>
    <property type="evidence" value="ECO:0007669"/>
    <property type="project" value="UniProtKB-KW"/>
</dbReference>
<comment type="caution">
    <text evidence="8">The sequence shown here is derived from an EMBL/GenBank/DDBJ whole genome shotgun (WGS) entry which is preliminary data.</text>
</comment>
<dbReference type="PROSITE" id="PS01033">
    <property type="entry name" value="GLOBIN"/>
    <property type="match status" value="1"/>
</dbReference>
<dbReference type="GO" id="GO:0019825">
    <property type="term" value="F:oxygen binding"/>
    <property type="evidence" value="ECO:0007669"/>
    <property type="project" value="InterPro"/>
</dbReference>
<feature type="transmembrane region" description="Helical" evidence="6">
    <location>
        <begin position="165"/>
        <end position="185"/>
    </location>
</feature>
<dbReference type="Pfam" id="PF00042">
    <property type="entry name" value="Globin"/>
    <property type="match status" value="1"/>
</dbReference>
<keyword evidence="2 5" id="KW-0561">Oxygen transport</keyword>
<dbReference type="AlphaFoldDB" id="A0A928Z8F5"/>
<keyword evidence="6" id="KW-0472">Membrane</keyword>
<dbReference type="InterPro" id="IPR009050">
    <property type="entry name" value="Globin-like_sf"/>
</dbReference>
<dbReference type="SUPFAM" id="SSF46458">
    <property type="entry name" value="Globin-like"/>
    <property type="match status" value="1"/>
</dbReference>